<dbReference type="InterPro" id="IPR036812">
    <property type="entry name" value="NAD(P)_OxRdtase_dom_sf"/>
</dbReference>
<keyword evidence="2" id="KW-0560">Oxidoreductase</keyword>
<reference evidence="4" key="1">
    <citation type="submission" date="2023-04" db="EMBL/GenBank/DDBJ databases">
        <authorList>
            <person name="Vijverberg K."/>
            <person name="Xiong W."/>
            <person name="Schranz E."/>
        </authorList>
    </citation>
    <scope>NUCLEOTIDE SEQUENCE</scope>
</reference>
<dbReference type="AlphaFoldDB" id="A0AA35ULK1"/>
<evidence type="ECO:0000256" key="1">
    <source>
        <dbReference type="ARBA" id="ARBA00022857"/>
    </source>
</evidence>
<dbReference type="EMBL" id="OX465086">
    <property type="protein sequence ID" value="CAI9259429.1"/>
    <property type="molecule type" value="Genomic_DNA"/>
</dbReference>
<dbReference type="GO" id="GO:0016491">
    <property type="term" value="F:oxidoreductase activity"/>
    <property type="evidence" value="ECO:0007669"/>
    <property type="project" value="UniProtKB-KW"/>
</dbReference>
<name>A0AA35ULK1_LACSI</name>
<protein>
    <recommendedName>
        <fullName evidence="3">NADP-dependent oxidoreductase domain-containing protein</fullName>
    </recommendedName>
</protein>
<dbReference type="Pfam" id="PF00248">
    <property type="entry name" value="Aldo_ket_red"/>
    <property type="match status" value="1"/>
</dbReference>
<gene>
    <name evidence="4" type="ORF">LSALG_LOCUS324</name>
</gene>
<dbReference type="CDD" id="cd19145">
    <property type="entry name" value="AKR_AKR13D1"/>
    <property type="match status" value="1"/>
</dbReference>
<dbReference type="SUPFAM" id="SSF51430">
    <property type="entry name" value="NAD(P)-linked oxidoreductase"/>
    <property type="match status" value="1"/>
</dbReference>
<evidence type="ECO:0000313" key="5">
    <source>
        <dbReference type="Proteomes" id="UP001177003"/>
    </source>
</evidence>
<accession>A0AA35ULK1</accession>
<dbReference type="PANTHER" id="PTHR43625:SF97">
    <property type="entry name" value="PERAKINE REDUCTASE"/>
    <property type="match status" value="1"/>
</dbReference>
<dbReference type="FunFam" id="3.20.20.100:FF:000048">
    <property type="entry name" value="Probable aldo-keto reductase 4"/>
    <property type="match status" value="1"/>
</dbReference>
<dbReference type="InterPro" id="IPR050791">
    <property type="entry name" value="Aldo-Keto_reductase"/>
</dbReference>
<evidence type="ECO:0000256" key="2">
    <source>
        <dbReference type="ARBA" id="ARBA00023002"/>
    </source>
</evidence>
<organism evidence="4 5">
    <name type="scientific">Lactuca saligna</name>
    <name type="common">Willowleaf lettuce</name>
    <dbReference type="NCBI Taxonomy" id="75948"/>
    <lineage>
        <taxon>Eukaryota</taxon>
        <taxon>Viridiplantae</taxon>
        <taxon>Streptophyta</taxon>
        <taxon>Embryophyta</taxon>
        <taxon>Tracheophyta</taxon>
        <taxon>Spermatophyta</taxon>
        <taxon>Magnoliopsida</taxon>
        <taxon>eudicotyledons</taxon>
        <taxon>Gunneridae</taxon>
        <taxon>Pentapetalae</taxon>
        <taxon>asterids</taxon>
        <taxon>campanulids</taxon>
        <taxon>Asterales</taxon>
        <taxon>Asteraceae</taxon>
        <taxon>Cichorioideae</taxon>
        <taxon>Cichorieae</taxon>
        <taxon>Lactucinae</taxon>
        <taxon>Lactuca</taxon>
    </lineage>
</organism>
<feature type="domain" description="NADP-dependent oxidoreductase" evidence="3">
    <location>
        <begin position="42"/>
        <end position="330"/>
    </location>
</feature>
<dbReference type="Gene3D" id="3.20.20.100">
    <property type="entry name" value="NADP-dependent oxidoreductase domain"/>
    <property type="match status" value="1"/>
</dbReference>
<evidence type="ECO:0000313" key="4">
    <source>
        <dbReference type="EMBL" id="CAI9259429.1"/>
    </source>
</evidence>
<evidence type="ECO:0000259" key="3">
    <source>
        <dbReference type="Pfam" id="PF00248"/>
    </source>
</evidence>
<keyword evidence="5" id="KW-1185">Reference proteome</keyword>
<proteinExistence type="predicted"/>
<dbReference type="InterPro" id="IPR023210">
    <property type="entry name" value="NADP_OxRdtase_dom"/>
</dbReference>
<keyword evidence="1" id="KW-0521">NADP</keyword>
<sequence>MIITSILLSSNQIQLISKKMVKVPRIKLGSQGLEVSAQGLGCMGMSAVYGPPKPEHDMINLIHNSIDAGVTLFDTSDVYGPNTNEILLGKALKGGGVREKMEVATKFGIKYENGNYEVYGDPAYVRAACEGSLKRLQINCIDLYYQHRIDTRVPIEITMREMKKLVEEGKIKYIGLSEASASTIRRAHAVHPITAVQLEWSLWSRDVEDEIVPTCRELGIGIVAYSPLGRGFLSLGPKMVENLTDGDFRQNLPRFQPENLENNKMLYERVSAIAVKKGCTPSQLALAWVHHQGKDVVPIPGTTKIENLQQNIGALSVKLTPQDMAELESIASADAAKGDRYMDGFPTYLNSDTPPLSSWKA</sequence>
<dbReference type="PANTHER" id="PTHR43625">
    <property type="entry name" value="AFLATOXIN B1 ALDEHYDE REDUCTASE"/>
    <property type="match status" value="1"/>
</dbReference>
<dbReference type="GO" id="GO:0005737">
    <property type="term" value="C:cytoplasm"/>
    <property type="evidence" value="ECO:0007669"/>
    <property type="project" value="TreeGrafter"/>
</dbReference>
<dbReference type="Proteomes" id="UP001177003">
    <property type="component" value="Chromosome 0"/>
</dbReference>